<keyword evidence="2" id="KW-1185">Reference proteome</keyword>
<name>A0A1H2HBT8_9GAMM</name>
<gene>
    <name evidence="1" type="ORF">SAMN05216210_2927</name>
</gene>
<dbReference type="STRING" id="1434072.SAMN05216210_2927"/>
<dbReference type="EMBL" id="LT629787">
    <property type="protein sequence ID" value="SDU29330.1"/>
    <property type="molecule type" value="Genomic_DNA"/>
</dbReference>
<dbReference type="AlphaFoldDB" id="A0A1H2HBT8"/>
<dbReference type="Proteomes" id="UP000243924">
    <property type="component" value="Chromosome I"/>
</dbReference>
<protein>
    <submittedName>
        <fullName evidence="1">Uncharacterized protein</fullName>
    </submittedName>
</protein>
<dbReference type="RefSeq" id="WP_092388222.1">
    <property type="nucleotide sequence ID" value="NZ_LT629787.1"/>
</dbReference>
<dbReference type="OrthoDB" id="9840450at2"/>
<organism evidence="1 2">
    <name type="scientific">Halopseudomonas salegens</name>
    <dbReference type="NCBI Taxonomy" id="1434072"/>
    <lineage>
        <taxon>Bacteria</taxon>
        <taxon>Pseudomonadati</taxon>
        <taxon>Pseudomonadota</taxon>
        <taxon>Gammaproteobacteria</taxon>
        <taxon>Pseudomonadales</taxon>
        <taxon>Pseudomonadaceae</taxon>
        <taxon>Halopseudomonas</taxon>
    </lineage>
</organism>
<evidence type="ECO:0000313" key="1">
    <source>
        <dbReference type="EMBL" id="SDU29330.1"/>
    </source>
</evidence>
<reference evidence="2" key="1">
    <citation type="submission" date="2016-10" db="EMBL/GenBank/DDBJ databases">
        <authorList>
            <person name="Varghese N."/>
            <person name="Submissions S."/>
        </authorList>
    </citation>
    <scope>NUCLEOTIDE SEQUENCE [LARGE SCALE GENOMIC DNA]</scope>
    <source>
        <strain evidence="2">CECT 8338</strain>
    </source>
</reference>
<evidence type="ECO:0000313" key="2">
    <source>
        <dbReference type="Proteomes" id="UP000243924"/>
    </source>
</evidence>
<proteinExistence type="predicted"/>
<accession>A0A1H2HBT8</accession>
<sequence length="176" mass="19681">MKSPEYYLQNDVITRHAMKRTGLSFDALMTTRLELPSDAPQRIGGWLVCWSGTLAPEHIAPMRDFAILRWYYSPESNRPELAAWKEAASSFLREAGKNTFVDDGAAVQGGRETGAAITNIKAKAAAAERIKKAARIWRELEQTGRPERERVAVIAARMGGAKPDTIRRWLKKAGLR</sequence>